<accession>A0A941I7N1</accession>
<dbReference type="CDD" id="cd00229">
    <property type="entry name" value="SGNH_hydrolase"/>
    <property type="match status" value="1"/>
</dbReference>
<protein>
    <submittedName>
        <fullName evidence="1">SGNH/GDSL hydrolase family protein</fullName>
    </submittedName>
</protein>
<keyword evidence="1" id="KW-0378">Hydrolase</keyword>
<dbReference type="InterPro" id="IPR036514">
    <property type="entry name" value="SGNH_hydro_sf"/>
</dbReference>
<reference evidence="1" key="1">
    <citation type="submission" date="2021-04" db="EMBL/GenBank/DDBJ databases">
        <title>novel species isolated from subtropical streams in China.</title>
        <authorList>
            <person name="Lu H."/>
        </authorList>
    </citation>
    <scope>NUCLEOTIDE SEQUENCE</scope>
    <source>
        <strain evidence="1">LFS511W</strain>
    </source>
</reference>
<evidence type="ECO:0000313" key="1">
    <source>
        <dbReference type="EMBL" id="MBR7782845.1"/>
    </source>
</evidence>
<dbReference type="GO" id="GO:0016788">
    <property type="term" value="F:hydrolase activity, acting on ester bonds"/>
    <property type="evidence" value="ECO:0007669"/>
    <property type="project" value="UniProtKB-ARBA"/>
</dbReference>
<organism evidence="1 2">
    <name type="scientific">Undibacterium luofuense</name>
    <dbReference type="NCBI Taxonomy" id="2828733"/>
    <lineage>
        <taxon>Bacteria</taxon>
        <taxon>Pseudomonadati</taxon>
        <taxon>Pseudomonadota</taxon>
        <taxon>Betaproteobacteria</taxon>
        <taxon>Burkholderiales</taxon>
        <taxon>Oxalobacteraceae</taxon>
        <taxon>Undibacterium</taxon>
    </lineage>
</organism>
<evidence type="ECO:0000313" key="2">
    <source>
        <dbReference type="Proteomes" id="UP000680067"/>
    </source>
</evidence>
<keyword evidence="2" id="KW-1185">Reference proteome</keyword>
<dbReference type="Gene3D" id="3.40.50.1110">
    <property type="entry name" value="SGNH hydrolase"/>
    <property type="match status" value="1"/>
</dbReference>
<comment type="caution">
    <text evidence="1">The sequence shown here is derived from an EMBL/GenBank/DDBJ whole genome shotgun (WGS) entry which is preliminary data.</text>
</comment>
<dbReference type="Proteomes" id="UP000680067">
    <property type="component" value="Unassembled WGS sequence"/>
</dbReference>
<name>A0A941I7N1_9BURK</name>
<dbReference type="EMBL" id="JAGSPN010000008">
    <property type="protein sequence ID" value="MBR7782845.1"/>
    <property type="molecule type" value="Genomic_DNA"/>
</dbReference>
<dbReference type="SUPFAM" id="SSF52266">
    <property type="entry name" value="SGNH hydrolase"/>
    <property type="match status" value="1"/>
</dbReference>
<proteinExistence type="predicted"/>
<gene>
    <name evidence="1" type="ORF">KDM89_11875</name>
</gene>
<dbReference type="AlphaFoldDB" id="A0A941I7N1"/>
<sequence>MNMSALLAGLTVLVIGDSHMSTPDYLITTLHNDLMKKGAVVYSFGACGVAAGEWMVKTQSSCGGAERIKDGPVVVKEGQEAMTRPFNEMVKTYKPNLVVIVNGDTMAGYNQPELQKTWIWQQVSRLTKGVKNNNVACVWVGPAWGSEGGKFNKTFARAQEMSNYLSEITAPCTYVDSLKMSKPGEWGSTDGQHLDIAGYKSWGEAIGNAIVTPEILKTIKR</sequence>